<dbReference type="CDD" id="cd18793">
    <property type="entry name" value="SF2_C_SNF"/>
    <property type="match status" value="1"/>
</dbReference>
<dbReference type="InterPro" id="IPR014001">
    <property type="entry name" value="Helicase_ATP-bd"/>
</dbReference>
<accession>G8BVZ3</accession>
<dbReference type="GO" id="GO:0005634">
    <property type="term" value="C:nucleus"/>
    <property type="evidence" value="ECO:0007669"/>
    <property type="project" value="UniProtKB-SubCell"/>
</dbReference>
<dbReference type="InterPro" id="IPR049730">
    <property type="entry name" value="SNF2/RAD54-like_C"/>
</dbReference>
<evidence type="ECO:0000259" key="15">
    <source>
        <dbReference type="PROSITE" id="PS50089"/>
    </source>
</evidence>
<dbReference type="RefSeq" id="XP_003686505.1">
    <property type="nucleotide sequence ID" value="XM_003686457.1"/>
</dbReference>
<proteinExistence type="inferred from homology"/>
<dbReference type="STRING" id="1071381.G8BVZ3"/>
<gene>
    <name evidence="18" type="primary">TPHA0G02360</name>
    <name evidence="18" type="ordered locus">TPHA_0G02360</name>
</gene>
<dbReference type="InterPro" id="IPR050628">
    <property type="entry name" value="SNF2_RAD54_helicase_TF"/>
</dbReference>
<dbReference type="KEGG" id="tpf:TPHA_0G02360"/>
<dbReference type="GO" id="GO:0010994">
    <property type="term" value="P:free ubiquitin chain polymerization"/>
    <property type="evidence" value="ECO:0007669"/>
    <property type="project" value="EnsemblFungi"/>
</dbReference>
<dbReference type="HOGENOM" id="CLU_000315_2_5_1"/>
<organism evidence="18 19">
    <name type="scientific">Tetrapisispora phaffii (strain ATCC 24235 / CBS 4417 / NBRC 1672 / NRRL Y-8282 / UCD 70-5)</name>
    <name type="common">Yeast</name>
    <name type="synonym">Fabospora phaffii</name>
    <dbReference type="NCBI Taxonomy" id="1071381"/>
    <lineage>
        <taxon>Eukaryota</taxon>
        <taxon>Fungi</taxon>
        <taxon>Dikarya</taxon>
        <taxon>Ascomycota</taxon>
        <taxon>Saccharomycotina</taxon>
        <taxon>Saccharomycetes</taxon>
        <taxon>Saccharomycetales</taxon>
        <taxon>Saccharomycetaceae</taxon>
        <taxon>Tetrapisispora</taxon>
    </lineage>
</organism>
<evidence type="ECO:0000259" key="17">
    <source>
        <dbReference type="PROSITE" id="PS51194"/>
    </source>
</evidence>
<dbReference type="SMART" id="SM00910">
    <property type="entry name" value="HIRAN"/>
    <property type="match status" value="1"/>
</dbReference>
<dbReference type="PANTHER" id="PTHR45626">
    <property type="entry name" value="TRANSCRIPTION TERMINATION FACTOR 2-RELATED"/>
    <property type="match status" value="1"/>
</dbReference>
<dbReference type="PANTHER" id="PTHR45626:SF22">
    <property type="entry name" value="DNA REPAIR PROTEIN RAD5"/>
    <property type="match status" value="1"/>
</dbReference>
<evidence type="ECO:0000256" key="5">
    <source>
        <dbReference type="ARBA" id="ARBA00022741"/>
    </source>
</evidence>
<feature type="domain" description="Helicase C-terminal" evidence="17">
    <location>
        <begin position="998"/>
        <end position="1172"/>
    </location>
</feature>
<evidence type="ECO:0000256" key="2">
    <source>
        <dbReference type="ARBA" id="ARBA00007025"/>
    </source>
</evidence>
<dbReference type="InterPro" id="IPR014905">
    <property type="entry name" value="HIRAN"/>
</dbReference>
<keyword evidence="9" id="KW-0347">Helicase</keyword>
<dbReference type="GO" id="GO:0000785">
    <property type="term" value="C:chromatin"/>
    <property type="evidence" value="ECO:0007669"/>
    <property type="project" value="EnsemblFungi"/>
</dbReference>
<dbReference type="CDD" id="cd23131">
    <property type="entry name" value="RING-HC_RAD5"/>
    <property type="match status" value="1"/>
</dbReference>
<dbReference type="GO" id="GO:0000400">
    <property type="term" value="F:four-way junction DNA binding"/>
    <property type="evidence" value="ECO:0007669"/>
    <property type="project" value="EnsemblFungi"/>
</dbReference>
<dbReference type="InterPro" id="IPR001841">
    <property type="entry name" value="Znf_RING"/>
</dbReference>
<evidence type="ECO:0000256" key="12">
    <source>
        <dbReference type="ARBA" id="ARBA00023204"/>
    </source>
</evidence>
<evidence type="ECO:0000256" key="9">
    <source>
        <dbReference type="ARBA" id="ARBA00022806"/>
    </source>
</evidence>
<dbReference type="Gene3D" id="3.40.50.10810">
    <property type="entry name" value="Tandem AAA-ATPase domain"/>
    <property type="match status" value="1"/>
</dbReference>
<dbReference type="EMBL" id="HE612862">
    <property type="protein sequence ID" value="CCE64071.1"/>
    <property type="molecule type" value="Genomic_DNA"/>
</dbReference>
<dbReference type="Gene3D" id="3.30.40.10">
    <property type="entry name" value="Zinc/RING finger domain, C3HC4 (zinc finger)"/>
    <property type="match status" value="1"/>
</dbReference>
<dbReference type="GO" id="GO:0003697">
    <property type="term" value="F:single-stranded DNA binding"/>
    <property type="evidence" value="ECO:0007669"/>
    <property type="project" value="EnsemblFungi"/>
</dbReference>
<dbReference type="InterPro" id="IPR017907">
    <property type="entry name" value="Znf_RING_CS"/>
</dbReference>
<evidence type="ECO:0000256" key="7">
    <source>
        <dbReference type="ARBA" id="ARBA00022771"/>
    </source>
</evidence>
<dbReference type="GO" id="GO:0006302">
    <property type="term" value="P:double-strand break repair"/>
    <property type="evidence" value="ECO:0007669"/>
    <property type="project" value="EnsemblFungi"/>
</dbReference>
<evidence type="ECO:0000313" key="18">
    <source>
        <dbReference type="EMBL" id="CCE64071.1"/>
    </source>
</evidence>
<dbReference type="Pfam" id="PF13920">
    <property type="entry name" value="zf-C3HC4_3"/>
    <property type="match status" value="1"/>
</dbReference>
<dbReference type="OMA" id="KVEPWSN"/>
<evidence type="ECO:0000259" key="16">
    <source>
        <dbReference type="PROSITE" id="PS51192"/>
    </source>
</evidence>
<evidence type="ECO:0000256" key="4">
    <source>
        <dbReference type="ARBA" id="ARBA00022723"/>
    </source>
</evidence>
<dbReference type="InterPro" id="IPR038718">
    <property type="entry name" value="SNF2-like_sf"/>
</dbReference>
<keyword evidence="13" id="KW-0539">Nucleus</keyword>
<dbReference type="SUPFAM" id="SSF52540">
    <property type="entry name" value="P-loop containing nucleoside triphosphate hydrolases"/>
    <property type="match status" value="2"/>
</dbReference>
<dbReference type="GO" id="GO:0008270">
    <property type="term" value="F:zinc ion binding"/>
    <property type="evidence" value="ECO:0007669"/>
    <property type="project" value="UniProtKB-KW"/>
</dbReference>
<dbReference type="InterPro" id="IPR027417">
    <property type="entry name" value="P-loop_NTPase"/>
</dbReference>
<evidence type="ECO:0000313" key="19">
    <source>
        <dbReference type="Proteomes" id="UP000005666"/>
    </source>
</evidence>
<dbReference type="GO" id="GO:0016818">
    <property type="term" value="F:hydrolase activity, acting on acid anhydrides, in phosphorus-containing anhydrides"/>
    <property type="evidence" value="ECO:0007669"/>
    <property type="project" value="InterPro"/>
</dbReference>
<comment type="similarity">
    <text evidence="2">Belongs to the SNF2/RAD54 helicase family.</text>
</comment>
<dbReference type="GO" id="GO:0042275">
    <property type="term" value="P:error-free postreplication DNA repair"/>
    <property type="evidence" value="ECO:0007669"/>
    <property type="project" value="EnsemblFungi"/>
</dbReference>
<keyword evidence="4" id="KW-0479">Metal-binding</keyword>
<dbReference type="SMART" id="SM00490">
    <property type="entry name" value="HELICc"/>
    <property type="match status" value="1"/>
</dbReference>
<evidence type="ECO:0000256" key="10">
    <source>
        <dbReference type="ARBA" id="ARBA00022833"/>
    </source>
</evidence>
<dbReference type="PROSITE" id="PS51194">
    <property type="entry name" value="HELICASE_CTER"/>
    <property type="match status" value="1"/>
</dbReference>
<dbReference type="PROSITE" id="PS51192">
    <property type="entry name" value="HELICASE_ATP_BIND_1"/>
    <property type="match status" value="1"/>
</dbReference>
<dbReference type="GO" id="GO:0000403">
    <property type="term" value="F:Y-form DNA binding"/>
    <property type="evidence" value="ECO:0007669"/>
    <property type="project" value="EnsemblFungi"/>
</dbReference>
<keyword evidence="8" id="KW-0378">Hydrolase</keyword>
<dbReference type="GO" id="GO:0005524">
    <property type="term" value="F:ATP binding"/>
    <property type="evidence" value="ECO:0007669"/>
    <property type="project" value="UniProtKB-KW"/>
</dbReference>
<keyword evidence="12" id="KW-0234">DNA repair</keyword>
<dbReference type="SMART" id="SM00184">
    <property type="entry name" value="RING"/>
    <property type="match status" value="1"/>
</dbReference>
<keyword evidence="6" id="KW-0227">DNA damage</keyword>
<protein>
    <recommendedName>
        <fullName evidence="3">DNA repair protein RAD5</fullName>
    </recommendedName>
</protein>
<evidence type="ECO:0000256" key="11">
    <source>
        <dbReference type="ARBA" id="ARBA00022840"/>
    </source>
</evidence>
<keyword evidence="5" id="KW-0547">Nucleotide-binding</keyword>
<dbReference type="CDD" id="cd18008">
    <property type="entry name" value="DEXDc_SHPRH-like"/>
    <property type="match status" value="1"/>
</dbReference>
<comment type="subcellular location">
    <subcellularLocation>
        <location evidence="1">Nucleus</location>
    </subcellularLocation>
</comment>
<dbReference type="Pfam" id="PF08797">
    <property type="entry name" value="HIRAN"/>
    <property type="match status" value="1"/>
</dbReference>
<dbReference type="Pfam" id="PF00271">
    <property type="entry name" value="Helicase_C"/>
    <property type="match status" value="1"/>
</dbReference>
<feature type="domain" description="Helicase ATP-binding" evidence="16">
    <location>
        <begin position="525"/>
        <end position="735"/>
    </location>
</feature>
<evidence type="ECO:0000256" key="13">
    <source>
        <dbReference type="ARBA" id="ARBA00023242"/>
    </source>
</evidence>
<keyword evidence="10" id="KW-0862">Zinc</keyword>
<keyword evidence="7 14" id="KW-0863">Zinc-finger</keyword>
<dbReference type="GO" id="GO:0009378">
    <property type="term" value="F:four-way junction helicase activity"/>
    <property type="evidence" value="ECO:0007669"/>
    <property type="project" value="EnsemblFungi"/>
</dbReference>
<dbReference type="GO" id="GO:0042276">
    <property type="term" value="P:error-prone translesion synthesis"/>
    <property type="evidence" value="ECO:0007669"/>
    <property type="project" value="EnsemblFungi"/>
</dbReference>
<feature type="domain" description="RING-type" evidence="15">
    <location>
        <begin position="919"/>
        <end position="966"/>
    </location>
</feature>
<evidence type="ECO:0000256" key="1">
    <source>
        <dbReference type="ARBA" id="ARBA00004123"/>
    </source>
</evidence>
<dbReference type="SMART" id="SM00487">
    <property type="entry name" value="DEXDc"/>
    <property type="match status" value="1"/>
</dbReference>
<keyword evidence="11" id="KW-0067">ATP-binding</keyword>
<dbReference type="eggNOG" id="KOG1001">
    <property type="taxonomic scope" value="Eukaryota"/>
</dbReference>
<dbReference type="Gene3D" id="3.40.50.300">
    <property type="entry name" value="P-loop containing nucleotide triphosphate hydrolases"/>
    <property type="match status" value="1"/>
</dbReference>
<dbReference type="Proteomes" id="UP000005666">
    <property type="component" value="Chromosome 7"/>
</dbReference>
<evidence type="ECO:0000256" key="6">
    <source>
        <dbReference type="ARBA" id="ARBA00022763"/>
    </source>
</evidence>
<dbReference type="AlphaFoldDB" id="G8BVZ3"/>
<dbReference type="GO" id="GO:0000209">
    <property type="term" value="P:protein polyubiquitination"/>
    <property type="evidence" value="ECO:0007669"/>
    <property type="project" value="EnsemblFungi"/>
</dbReference>
<dbReference type="PROSITE" id="PS00518">
    <property type="entry name" value="ZF_RING_1"/>
    <property type="match status" value="1"/>
</dbReference>
<sequence>MSGDGGEDNIKRRFFKDELESSVDNSSTIDISFDKKDSILFGNSSNMMKVEEDQDNTQFTDEKFKEFQVILSGMLPDIENDLINDLYKRFKDHDNLYDAAVEFYFSKQEVLEHKVYEENIIQIEEEDEEENRQKNIDQYPSSISEIHNSSQEMPNVYPLRKRRKEYGFRESKQLKKSIDWKRFIGAYQVNAMITRPMLKPLQYGTGFKIVKDIGKQQRNKIYSSSGKNNLSMSSFVKIYDSQTNREVAKLPEHISDIIFPLLERDEFIFDLTLIYSEPRRLRIGDNIVLQLDVFLTSTLFSQGKDINISQNNITKQAFAFPNMKLSETITEIENREYQTAIVKIFSLLNVIEVIDENVSFLDSDDKNEDSAIIIDLEGNDGTTNTDIDNSNIVVRDNIESSQLSQGNELNINQINAFYKVVQSDNSILKIPETTPDKTKFKYSLRRYQKQGLTWMLKQEQEFSKLGYDIEREGQVDVVNPFWKKYKWPKDMSWENQKIGTEKDVTFEANYFYSNLYTGKFAIERPIMRSTLKGGILADEMGLGKTISALALILTVPYHKDMPLEIPDLSSQPNNKLNISSHVSQNLPYASKTTLVVVPMSLLTQWYEEFNSVNAKDELKCEIYYGGNVSSLKSLLIRNKNPPTVVLTTYGIVQNEWIKLSKVTSTSTPSGKNLGLFSVKFFRIILDEGHIIRNRSNVTSKAVLNLSGERKWVLTGTPIINRIDDLYNLINFLNIEPWSQVRFWKNFVTIPFEQKEFKKAFNIVNSIIEPISLRRTKQMKDTNGEPLVKLPAIEVLIEKLNMNEPQSDVYNYLLQGAEQSVRKGIQQGNLLKKYSTILVHILRLRQACCDIQLLNKSDDSDEDLRDVSPILEDANSLTKLIHKSSETSESLSINSSNKQTINEIITTKYLINNKFIEVECFICIQEPINVMNVVFTQCGHCFCEDCILSYIKYQIDKKSDLKCPICREEISKSSLYRFKIDDENILTVIPYITSSKSAKIEALIVHLGRLFEKSPGEQVVVFSQFSSYLDILEKELMQALPKNTTEIYKFDGKLSLKERSNVLQQFKIKSLEKQKILLLSLKAGGVGLNLTCCSHAFIMDPWWSPSMEDQAVDRIHRIGQKNPVTVIKFIISNTIEEKMLRIQDRKRSIGEAMDVTEDTRRQRRIEEIQMLFE</sequence>
<evidence type="ECO:0000256" key="8">
    <source>
        <dbReference type="ARBA" id="ARBA00022801"/>
    </source>
</evidence>
<dbReference type="Pfam" id="PF00176">
    <property type="entry name" value="SNF2-rel_dom"/>
    <property type="match status" value="1"/>
</dbReference>
<reference evidence="18 19" key="1">
    <citation type="journal article" date="2011" name="Proc. Natl. Acad. Sci. U.S.A.">
        <title>Evolutionary erosion of yeast sex chromosomes by mating-type switching accidents.</title>
        <authorList>
            <person name="Gordon J.L."/>
            <person name="Armisen D."/>
            <person name="Proux-Wera E."/>
            <person name="Oheigeartaigh S.S."/>
            <person name="Byrne K.P."/>
            <person name="Wolfe K.H."/>
        </authorList>
    </citation>
    <scope>NUCLEOTIDE SEQUENCE [LARGE SCALE GENOMIC DNA]</scope>
    <source>
        <strain evidence="19">ATCC 24235 / CBS 4417 / NBRC 1672 / NRRL Y-8282 / UCD 70-5</strain>
    </source>
</reference>
<dbReference type="OrthoDB" id="2801544at2759"/>
<dbReference type="InterPro" id="IPR001650">
    <property type="entry name" value="Helicase_C-like"/>
</dbReference>
<name>G8BVZ3_TETPH</name>
<dbReference type="GO" id="GO:0000781">
    <property type="term" value="C:chromosome, telomeric region"/>
    <property type="evidence" value="ECO:0007669"/>
    <property type="project" value="EnsemblFungi"/>
</dbReference>
<evidence type="ECO:0000256" key="14">
    <source>
        <dbReference type="PROSITE-ProRule" id="PRU00175"/>
    </source>
</evidence>
<keyword evidence="19" id="KW-1185">Reference proteome</keyword>
<dbReference type="InterPro" id="IPR000330">
    <property type="entry name" value="SNF2_N"/>
</dbReference>
<dbReference type="SUPFAM" id="SSF57850">
    <property type="entry name" value="RING/U-box"/>
    <property type="match status" value="1"/>
</dbReference>
<dbReference type="InterPro" id="IPR013083">
    <property type="entry name" value="Znf_RING/FYVE/PHD"/>
</dbReference>
<dbReference type="PROSITE" id="PS50089">
    <property type="entry name" value="ZF_RING_2"/>
    <property type="match status" value="1"/>
</dbReference>
<evidence type="ECO:0000256" key="3">
    <source>
        <dbReference type="ARBA" id="ARBA00013412"/>
    </source>
</evidence>
<dbReference type="GeneID" id="11533563"/>
<dbReference type="GO" id="GO:0070987">
    <property type="term" value="P:error-free translesion synthesis"/>
    <property type="evidence" value="ECO:0007669"/>
    <property type="project" value="EnsemblFungi"/>
</dbReference>